<keyword evidence="3" id="KW-1185">Reference proteome</keyword>
<proteinExistence type="predicted"/>
<organism evidence="2 3">
    <name type="scientific">Zosterops borbonicus</name>
    <dbReference type="NCBI Taxonomy" id="364589"/>
    <lineage>
        <taxon>Eukaryota</taxon>
        <taxon>Metazoa</taxon>
        <taxon>Chordata</taxon>
        <taxon>Craniata</taxon>
        <taxon>Vertebrata</taxon>
        <taxon>Euteleostomi</taxon>
        <taxon>Archelosauria</taxon>
        <taxon>Archosauria</taxon>
        <taxon>Dinosauria</taxon>
        <taxon>Saurischia</taxon>
        <taxon>Theropoda</taxon>
        <taxon>Coelurosauria</taxon>
        <taxon>Aves</taxon>
        <taxon>Neognathae</taxon>
        <taxon>Neoaves</taxon>
        <taxon>Telluraves</taxon>
        <taxon>Australaves</taxon>
        <taxon>Passeriformes</taxon>
        <taxon>Sylvioidea</taxon>
        <taxon>Zosteropidae</taxon>
        <taxon>Zosterops</taxon>
    </lineage>
</organism>
<gene>
    <name evidence="2" type="ORF">HGM15179_006668</name>
</gene>
<comment type="caution">
    <text evidence="2">The sequence shown here is derived from an EMBL/GenBank/DDBJ whole genome shotgun (WGS) entry which is preliminary data.</text>
</comment>
<dbReference type="EMBL" id="SWJQ01000148">
    <property type="protein sequence ID" value="TRZ20437.1"/>
    <property type="molecule type" value="Genomic_DNA"/>
</dbReference>
<evidence type="ECO:0000313" key="2">
    <source>
        <dbReference type="EMBL" id="TRZ20437.1"/>
    </source>
</evidence>
<evidence type="ECO:0000313" key="3">
    <source>
        <dbReference type="Proteomes" id="UP000796761"/>
    </source>
</evidence>
<feature type="compositionally biased region" description="Acidic residues" evidence="1">
    <location>
        <begin position="47"/>
        <end position="65"/>
    </location>
</feature>
<protein>
    <submittedName>
        <fullName evidence="2">Uncharacterized protein</fullName>
    </submittedName>
</protein>
<sequence>MGLVPTMTMTMTWMTERTTMMSWTWAVVTQRLTWMRTAQIRITSSWNDDDDDDADDDDNSSDNDDVWDHHDVSVNLDDFEMTPAWTRLSWMTLT</sequence>
<feature type="region of interest" description="Disordered" evidence="1">
    <location>
        <begin position="45"/>
        <end position="67"/>
    </location>
</feature>
<dbReference type="AlphaFoldDB" id="A0A8K1GLZ8"/>
<accession>A0A8K1GLZ8</accession>
<name>A0A8K1GLZ8_9PASS</name>
<reference evidence="2" key="1">
    <citation type="submission" date="2019-04" db="EMBL/GenBank/DDBJ databases">
        <title>Genome assembly of Zosterops borbonicus 15179.</title>
        <authorList>
            <person name="Leroy T."/>
            <person name="Anselmetti Y."/>
            <person name="Tilak M.-K."/>
            <person name="Nabholz B."/>
        </authorList>
    </citation>
    <scope>NUCLEOTIDE SEQUENCE</scope>
    <source>
        <strain evidence="2">HGM_15179</strain>
        <tissue evidence="2">Muscle</tissue>
    </source>
</reference>
<dbReference type="Proteomes" id="UP000796761">
    <property type="component" value="Unassembled WGS sequence"/>
</dbReference>
<evidence type="ECO:0000256" key="1">
    <source>
        <dbReference type="SAM" id="MobiDB-lite"/>
    </source>
</evidence>